<sequence>MRIPLQPLGDVYKHRVFIVVELRMMQHFRSCVESGKQEEQTNRGTVRGICLILTGGEQNGLIEMRDDSLNAERKRRNQAIDMFAYTELRDRVDVEQVCRPRRASEKRDLALREAYSDTRQKVRNDLKDPYNQPKLCILAEVLGNTNAINGTSR</sequence>
<comment type="caution">
    <text evidence="1">The sequence shown here is derived from an EMBL/GenBank/DDBJ whole genome shotgun (WGS) entry which is preliminary data.</text>
</comment>
<accession>A0A1J9PHF2</accession>
<proteinExistence type="predicted"/>
<name>A0A1J9PHF2_9EURO</name>
<dbReference type="EMBL" id="LGRN01000134">
    <property type="protein sequence ID" value="OJD15864.1"/>
    <property type="molecule type" value="Genomic_DNA"/>
</dbReference>
<dbReference type="Proteomes" id="UP000182235">
    <property type="component" value="Unassembled WGS sequence"/>
</dbReference>
<gene>
    <name evidence="1" type="ORF">AJ78_03917</name>
</gene>
<reference evidence="1 2" key="1">
    <citation type="submission" date="2015-07" db="EMBL/GenBank/DDBJ databases">
        <title>Emmonsia species relationships and genome sequence.</title>
        <authorList>
            <consortium name="The Broad Institute Genomics Platform"/>
            <person name="Cuomo C.A."/>
            <person name="Munoz J.F."/>
            <person name="Imamovic A."/>
            <person name="Priest M.E."/>
            <person name="Young S."/>
            <person name="Clay O.K."/>
            <person name="McEwen J.G."/>
        </authorList>
    </citation>
    <scope>NUCLEOTIDE SEQUENCE [LARGE SCALE GENOMIC DNA]</scope>
    <source>
        <strain evidence="1 2">UAMH 9510</strain>
    </source>
</reference>
<organism evidence="1 2">
    <name type="scientific">Emergomyces pasteurianus Ep9510</name>
    <dbReference type="NCBI Taxonomy" id="1447872"/>
    <lineage>
        <taxon>Eukaryota</taxon>
        <taxon>Fungi</taxon>
        <taxon>Dikarya</taxon>
        <taxon>Ascomycota</taxon>
        <taxon>Pezizomycotina</taxon>
        <taxon>Eurotiomycetes</taxon>
        <taxon>Eurotiomycetidae</taxon>
        <taxon>Onygenales</taxon>
        <taxon>Ajellomycetaceae</taxon>
        <taxon>Emergomyces</taxon>
    </lineage>
</organism>
<evidence type="ECO:0000313" key="1">
    <source>
        <dbReference type="EMBL" id="OJD15864.1"/>
    </source>
</evidence>
<dbReference type="AlphaFoldDB" id="A0A1J9PHF2"/>
<dbReference type="VEuPathDB" id="FungiDB:AJ78_03917"/>
<evidence type="ECO:0000313" key="2">
    <source>
        <dbReference type="Proteomes" id="UP000182235"/>
    </source>
</evidence>
<keyword evidence="2" id="KW-1185">Reference proteome</keyword>
<protein>
    <submittedName>
        <fullName evidence="1">Uncharacterized protein</fullName>
    </submittedName>
</protein>